<dbReference type="PANTHER" id="PTHR13462">
    <property type="entry name" value="CALCIUM UNIPORTER PROTEIN, MITOCHONDRIAL"/>
    <property type="match status" value="1"/>
</dbReference>
<keyword evidence="11" id="KW-0496">Mitochondrion</keyword>
<evidence type="ECO:0000256" key="6">
    <source>
        <dbReference type="ARBA" id="ARBA00022692"/>
    </source>
</evidence>
<keyword evidence="4" id="KW-0109">Calcium transport</keyword>
<protein>
    <recommendedName>
        <fullName evidence="17">Calcium uniporter protein C-terminal domain-containing protein</fullName>
    </recommendedName>
</protein>
<keyword evidence="3" id="KW-0813">Transport</keyword>
<evidence type="ECO:0000313" key="18">
    <source>
        <dbReference type="EMBL" id="ABO98207.1"/>
    </source>
</evidence>
<keyword evidence="12 16" id="KW-0472">Membrane</keyword>
<proteinExistence type="inferred from homology"/>
<evidence type="ECO:0000256" key="1">
    <source>
        <dbReference type="ARBA" id="ARBA00004448"/>
    </source>
</evidence>
<dbReference type="RefSeq" id="XP_001419914.1">
    <property type="nucleotide sequence ID" value="XM_001419877.1"/>
</dbReference>
<comment type="subcellular location">
    <subcellularLocation>
        <location evidence="1">Mitochondrion inner membrane</location>
        <topology evidence="1">Multi-pass membrane protein</topology>
    </subcellularLocation>
</comment>
<dbReference type="GO" id="GO:0005262">
    <property type="term" value="F:calcium channel activity"/>
    <property type="evidence" value="ECO:0007669"/>
    <property type="project" value="UniProtKB-KW"/>
</dbReference>
<comment type="catalytic activity">
    <reaction evidence="14">
        <text>Ca(2+)(in) = Ca(2+)(out)</text>
        <dbReference type="Rhea" id="RHEA:29671"/>
        <dbReference type="ChEBI" id="CHEBI:29108"/>
    </reaction>
</comment>
<keyword evidence="5" id="KW-0107">Calcium channel</keyword>
<feature type="compositionally biased region" description="Gly residues" evidence="15">
    <location>
        <begin position="92"/>
        <end position="104"/>
    </location>
</feature>
<organism evidence="18 19">
    <name type="scientific">Ostreococcus lucimarinus (strain CCE9901)</name>
    <dbReference type="NCBI Taxonomy" id="436017"/>
    <lineage>
        <taxon>Eukaryota</taxon>
        <taxon>Viridiplantae</taxon>
        <taxon>Chlorophyta</taxon>
        <taxon>Mamiellophyceae</taxon>
        <taxon>Mamiellales</taxon>
        <taxon>Bathycoccaceae</taxon>
        <taxon>Ostreococcus</taxon>
    </lineage>
</organism>
<dbReference type="GO" id="GO:0051560">
    <property type="term" value="P:mitochondrial calcium ion homeostasis"/>
    <property type="evidence" value="ECO:0007669"/>
    <property type="project" value="InterPro"/>
</dbReference>
<sequence length="349" mass="37855">MTPSRRAARVFANAAAVARASGTLAARDGAPGTRAATLTTWAKVGRASGTRGTTRADATSAARATRAWIGRTLTSASDATWKRNGGNDNQRAGGGAGGVGGGNDGAAAARNGATGDAAPGDGKDKNILDNLLKSHDIVQMLEALEDMGTTKDTISLGELEAFVRDQTSPPRSAEETAIKVKLLEECGAVLILEDMVYLHPRDVTSAVLRVLPGVPSKVYGITDADLQAMTNEFETMKENYKVARRRAEARSRTIISSGLIVLCLQLATFVRLTYYEFSWDVMEPLSYFVGLCNAILVYVYYLWNRRDFSFETWQNSLAGKYADSHLRRSGFDLDRYVALSKRLRRSARK</sequence>
<keyword evidence="7" id="KW-0999">Mitochondrion inner membrane</keyword>
<dbReference type="HOGENOM" id="CLU_795441_0_0_1"/>
<evidence type="ECO:0000256" key="9">
    <source>
        <dbReference type="ARBA" id="ARBA00022989"/>
    </source>
</evidence>
<evidence type="ECO:0000256" key="4">
    <source>
        <dbReference type="ARBA" id="ARBA00022568"/>
    </source>
</evidence>
<evidence type="ECO:0000256" key="14">
    <source>
        <dbReference type="ARBA" id="ARBA00036634"/>
    </source>
</evidence>
<dbReference type="InterPro" id="IPR039055">
    <property type="entry name" value="MCU_fam"/>
</dbReference>
<reference evidence="18 19" key="1">
    <citation type="journal article" date="2007" name="Proc. Natl. Acad. Sci. U.S.A.">
        <title>The tiny eukaryote Ostreococcus provides genomic insights into the paradox of plankton speciation.</title>
        <authorList>
            <person name="Palenik B."/>
            <person name="Grimwood J."/>
            <person name="Aerts A."/>
            <person name="Rouze P."/>
            <person name="Salamov A."/>
            <person name="Putnam N."/>
            <person name="Dupont C."/>
            <person name="Jorgensen R."/>
            <person name="Derelle E."/>
            <person name="Rombauts S."/>
            <person name="Zhou K."/>
            <person name="Otillar R."/>
            <person name="Merchant S.S."/>
            <person name="Podell S."/>
            <person name="Gaasterland T."/>
            <person name="Napoli C."/>
            <person name="Gendler K."/>
            <person name="Manuell A."/>
            <person name="Tai V."/>
            <person name="Vallon O."/>
            <person name="Piganeau G."/>
            <person name="Jancek S."/>
            <person name="Heijde M."/>
            <person name="Jabbari K."/>
            <person name="Bowler C."/>
            <person name="Lohr M."/>
            <person name="Robbens S."/>
            <person name="Werner G."/>
            <person name="Dubchak I."/>
            <person name="Pazour G.J."/>
            <person name="Ren Q."/>
            <person name="Paulsen I."/>
            <person name="Delwiche C."/>
            <person name="Schmutz J."/>
            <person name="Rokhsar D."/>
            <person name="Van de Peer Y."/>
            <person name="Moreau H."/>
            <person name="Grigoriev I.V."/>
        </authorList>
    </citation>
    <scope>NUCLEOTIDE SEQUENCE [LARGE SCALE GENOMIC DNA]</scope>
    <source>
        <strain evidence="18 19">CCE9901</strain>
    </source>
</reference>
<keyword evidence="8" id="KW-0106">Calcium</keyword>
<dbReference type="GO" id="GO:0036444">
    <property type="term" value="P:calcium import into the mitochondrion"/>
    <property type="evidence" value="ECO:0007669"/>
    <property type="project" value="TreeGrafter"/>
</dbReference>
<dbReference type="Gramene" id="ABO98207">
    <property type="protein sequence ID" value="ABO98207"/>
    <property type="gene ID" value="OSTLU_26049"/>
</dbReference>
<dbReference type="Proteomes" id="UP000001568">
    <property type="component" value="Chromosome 10"/>
</dbReference>
<dbReference type="Pfam" id="PF04678">
    <property type="entry name" value="MCU"/>
    <property type="match status" value="1"/>
</dbReference>
<evidence type="ECO:0000256" key="15">
    <source>
        <dbReference type="SAM" id="MobiDB-lite"/>
    </source>
</evidence>
<evidence type="ECO:0000256" key="10">
    <source>
        <dbReference type="ARBA" id="ARBA00023065"/>
    </source>
</evidence>
<evidence type="ECO:0000259" key="17">
    <source>
        <dbReference type="Pfam" id="PF04678"/>
    </source>
</evidence>
<keyword evidence="13" id="KW-0407">Ion channel</keyword>
<dbReference type="PANTHER" id="PTHR13462:SF10">
    <property type="entry name" value="CALCIUM UNIPORTER PROTEIN, MITOCHONDRIAL"/>
    <property type="match status" value="1"/>
</dbReference>
<comment type="similarity">
    <text evidence="2">Belongs to the MCU (TC 1.A.77) family.</text>
</comment>
<keyword evidence="9 16" id="KW-1133">Transmembrane helix</keyword>
<dbReference type="AlphaFoldDB" id="A4S3G7"/>
<dbReference type="GO" id="GO:1990246">
    <property type="term" value="C:uniplex complex"/>
    <property type="evidence" value="ECO:0007669"/>
    <property type="project" value="TreeGrafter"/>
</dbReference>
<evidence type="ECO:0000256" key="7">
    <source>
        <dbReference type="ARBA" id="ARBA00022792"/>
    </source>
</evidence>
<evidence type="ECO:0000256" key="5">
    <source>
        <dbReference type="ARBA" id="ARBA00022673"/>
    </source>
</evidence>
<evidence type="ECO:0000256" key="2">
    <source>
        <dbReference type="ARBA" id="ARBA00005653"/>
    </source>
</evidence>
<keyword evidence="19" id="KW-1185">Reference proteome</keyword>
<dbReference type="KEGG" id="olu:OSTLU_26049"/>
<feature type="transmembrane region" description="Helical" evidence="16">
    <location>
        <begin position="285"/>
        <end position="303"/>
    </location>
</feature>
<feature type="region of interest" description="Disordered" evidence="15">
    <location>
        <begin position="78"/>
        <end position="122"/>
    </location>
</feature>
<evidence type="ECO:0000256" key="3">
    <source>
        <dbReference type="ARBA" id="ARBA00022448"/>
    </source>
</evidence>
<dbReference type="EMBL" id="CP000590">
    <property type="protein sequence ID" value="ABO98207.1"/>
    <property type="molecule type" value="Genomic_DNA"/>
</dbReference>
<dbReference type="OMA" id="CIEACEN"/>
<accession>A4S3G7</accession>
<evidence type="ECO:0000256" key="16">
    <source>
        <dbReference type="SAM" id="Phobius"/>
    </source>
</evidence>
<evidence type="ECO:0000313" key="19">
    <source>
        <dbReference type="Proteomes" id="UP000001568"/>
    </source>
</evidence>
<dbReference type="STRING" id="436017.A4S3G7"/>
<feature type="domain" description="Calcium uniporter protein C-terminal" evidence="17">
    <location>
        <begin position="174"/>
        <end position="339"/>
    </location>
</feature>
<evidence type="ECO:0000256" key="12">
    <source>
        <dbReference type="ARBA" id="ARBA00023136"/>
    </source>
</evidence>
<evidence type="ECO:0000256" key="8">
    <source>
        <dbReference type="ARBA" id="ARBA00022837"/>
    </source>
</evidence>
<dbReference type="OrthoDB" id="498007at2759"/>
<dbReference type="GeneID" id="5004246"/>
<keyword evidence="6 16" id="KW-0812">Transmembrane</keyword>
<dbReference type="GO" id="GO:0015292">
    <property type="term" value="F:uniporter activity"/>
    <property type="evidence" value="ECO:0007669"/>
    <property type="project" value="TreeGrafter"/>
</dbReference>
<gene>
    <name evidence="18" type="ORF">OSTLU_26049</name>
</gene>
<feature type="transmembrane region" description="Helical" evidence="16">
    <location>
        <begin position="254"/>
        <end position="273"/>
    </location>
</feature>
<dbReference type="InterPro" id="IPR006769">
    <property type="entry name" value="MCU_C"/>
</dbReference>
<evidence type="ECO:0000256" key="11">
    <source>
        <dbReference type="ARBA" id="ARBA00023128"/>
    </source>
</evidence>
<evidence type="ECO:0000256" key="13">
    <source>
        <dbReference type="ARBA" id="ARBA00023303"/>
    </source>
</evidence>
<name>A4S3G7_OSTLU</name>
<feature type="compositionally biased region" description="Low complexity" evidence="15">
    <location>
        <begin position="105"/>
        <end position="118"/>
    </location>
</feature>
<keyword evidence="10" id="KW-0406">Ion transport</keyword>
<dbReference type="eggNOG" id="KOG2966">
    <property type="taxonomic scope" value="Eukaryota"/>
</dbReference>